<dbReference type="EMBL" id="AMQN01011861">
    <property type="status" value="NOT_ANNOTATED_CDS"/>
    <property type="molecule type" value="Genomic_DNA"/>
</dbReference>
<dbReference type="InterPro" id="IPR050633">
    <property type="entry name" value="Neuropilin_MCO_CoagFactor"/>
</dbReference>
<keyword evidence="5 8" id="KW-0472">Membrane</keyword>
<evidence type="ECO:0000259" key="10">
    <source>
        <dbReference type="PROSITE" id="PS50022"/>
    </source>
</evidence>
<evidence type="ECO:0000256" key="3">
    <source>
        <dbReference type="ARBA" id="ARBA00022525"/>
    </source>
</evidence>
<feature type="transmembrane region" description="Helical" evidence="8">
    <location>
        <begin position="300"/>
        <end position="322"/>
    </location>
</feature>
<feature type="compositionally biased region" description="Polar residues" evidence="7">
    <location>
        <begin position="357"/>
        <end position="368"/>
    </location>
</feature>
<comment type="subcellular location">
    <subcellularLocation>
        <location evidence="1">Endomembrane system</location>
        <topology evidence="1">Peripheral membrane protein</topology>
    </subcellularLocation>
    <subcellularLocation>
        <location evidence="2">Secreted</location>
    </subcellularLocation>
</comment>
<proteinExistence type="predicted"/>
<evidence type="ECO:0000313" key="11">
    <source>
        <dbReference type="EMBL" id="ELT95355.1"/>
    </source>
</evidence>
<dbReference type="GO" id="GO:0038023">
    <property type="term" value="F:signaling receptor activity"/>
    <property type="evidence" value="ECO:0007669"/>
    <property type="project" value="TreeGrafter"/>
</dbReference>
<dbReference type="EMBL" id="KB309148">
    <property type="protein sequence ID" value="ELT95355.1"/>
    <property type="molecule type" value="Genomic_DNA"/>
</dbReference>
<dbReference type="Gene3D" id="2.60.120.260">
    <property type="entry name" value="Galactose-binding domain-like"/>
    <property type="match status" value="1"/>
</dbReference>
<keyword evidence="6" id="KW-1015">Disulfide bond</keyword>
<dbReference type="GO" id="GO:0007155">
    <property type="term" value="P:cell adhesion"/>
    <property type="evidence" value="ECO:0007669"/>
    <property type="project" value="UniProtKB-KW"/>
</dbReference>
<keyword evidence="13" id="KW-1185">Reference proteome</keyword>
<dbReference type="InterPro" id="IPR000884">
    <property type="entry name" value="TSP1_rpt"/>
</dbReference>
<feature type="compositionally biased region" description="Pro residues" evidence="7">
    <location>
        <begin position="384"/>
        <end position="395"/>
    </location>
</feature>
<evidence type="ECO:0000256" key="9">
    <source>
        <dbReference type="SAM" id="SignalP"/>
    </source>
</evidence>
<dbReference type="GO" id="GO:0005576">
    <property type="term" value="C:extracellular region"/>
    <property type="evidence" value="ECO:0007669"/>
    <property type="project" value="UniProtKB-SubCell"/>
</dbReference>
<evidence type="ECO:0000256" key="2">
    <source>
        <dbReference type="ARBA" id="ARBA00004613"/>
    </source>
</evidence>
<dbReference type="PANTHER" id="PTHR46806">
    <property type="entry name" value="F5/8 TYPE C DOMAIN-CONTAINING PROTEIN"/>
    <property type="match status" value="1"/>
</dbReference>
<dbReference type="PROSITE" id="PS50022">
    <property type="entry name" value="FA58C_3"/>
    <property type="match status" value="1"/>
</dbReference>
<organism evidence="11">
    <name type="scientific">Capitella teleta</name>
    <name type="common">Polychaete worm</name>
    <dbReference type="NCBI Taxonomy" id="283909"/>
    <lineage>
        <taxon>Eukaryota</taxon>
        <taxon>Metazoa</taxon>
        <taxon>Spiralia</taxon>
        <taxon>Lophotrochozoa</taxon>
        <taxon>Annelida</taxon>
        <taxon>Polychaeta</taxon>
        <taxon>Sedentaria</taxon>
        <taxon>Scolecida</taxon>
        <taxon>Capitellidae</taxon>
        <taxon>Capitella</taxon>
    </lineage>
</organism>
<protein>
    <recommendedName>
        <fullName evidence="10">F5/8 type C domain-containing protein</fullName>
    </recommendedName>
</protein>
<keyword evidence="4" id="KW-0130">Cell adhesion</keyword>
<dbReference type="OrthoDB" id="10046852at2759"/>
<evidence type="ECO:0000256" key="5">
    <source>
        <dbReference type="ARBA" id="ARBA00023136"/>
    </source>
</evidence>
<feature type="region of interest" description="Disordered" evidence="7">
    <location>
        <begin position="351"/>
        <end position="401"/>
    </location>
</feature>
<dbReference type="AlphaFoldDB" id="R7TWK7"/>
<evidence type="ECO:0000313" key="12">
    <source>
        <dbReference type="EnsemblMetazoa" id="CapteP197303"/>
    </source>
</evidence>
<evidence type="ECO:0000256" key="8">
    <source>
        <dbReference type="SAM" id="Phobius"/>
    </source>
</evidence>
<dbReference type="Proteomes" id="UP000014760">
    <property type="component" value="Unassembled WGS sequence"/>
</dbReference>
<feature type="signal peptide" evidence="9">
    <location>
        <begin position="1"/>
        <end position="20"/>
    </location>
</feature>
<evidence type="ECO:0000313" key="13">
    <source>
        <dbReference type="Proteomes" id="UP000014760"/>
    </source>
</evidence>
<evidence type="ECO:0000256" key="7">
    <source>
        <dbReference type="SAM" id="MobiDB-lite"/>
    </source>
</evidence>
<dbReference type="PROSITE" id="PS50092">
    <property type="entry name" value="TSP1"/>
    <property type="match status" value="1"/>
</dbReference>
<evidence type="ECO:0000256" key="4">
    <source>
        <dbReference type="ARBA" id="ARBA00022889"/>
    </source>
</evidence>
<dbReference type="GO" id="GO:0012505">
    <property type="term" value="C:endomembrane system"/>
    <property type="evidence" value="ECO:0007669"/>
    <property type="project" value="UniProtKB-SubCell"/>
</dbReference>
<dbReference type="HOGENOM" id="CLU_687446_0_0_1"/>
<dbReference type="SUPFAM" id="SSF49785">
    <property type="entry name" value="Galactose-binding domain-like"/>
    <property type="match status" value="1"/>
</dbReference>
<dbReference type="EnsemblMetazoa" id="CapteT197303">
    <property type="protein sequence ID" value="CapteP197303"/>
    <property type="gene ID" value="CapteG197303"/>
</dbReference>
<dbReference type="InterPro" id="IPR008979">
    <property type="entry name" value="Galactose-bd-like_sf"/>
</dbReference>
<keyword evidence="9" id="KW-0732">Signal</keyword>
<keyword evidence="3" id="KW-0964">Secreted</keyword>
<evidence type="ECO:0000256" key="6">
    <source>
        <dbReference type="ARBA" id="ARBA00023157"/>
    </source>
</evidence>
<evidence type="ECO:0000256" key="1">
    <source>
        <dbReference type="ARBA" id="ARBA00004184"/>
    </source>
</evidence>
<accession>R7TWK7</accession>
<dbReference type="InterPro" id="IPR000421">
    <property type="entry name" value="FA58C"/>
</dbReference>
<gene>
    <name evidence="11" type="ORF">CAPTEDRAFT_197303</name>
</gene>
<feature type="chain" id="PRO_5008787416" description="F5/8 type C domain-containing protein" evidence="9">
    <location>
        <begin position="21"/>
        <end position="401"/>
    </location>
</feature>
<keyword evidence="8" id="KW-1133">Transmembrane helix</keyword>
<dbReference type="InterPro" id="IPR036383">
    <property type="entry name" value="TSP1_rpt_sf"/>
</dbReference>
<reference evidence="13" key="1">
    <citation type="submission" date="2012-12" db="EMBL/GenBank/DDBJ databases">
        <authorList>
            <person name="Hellsten U."/>
            <person name="Grimwood J."/>
            <person name="Chapman J.A."/>
            <person name="Shapiro H."/>
            <person name="Aerts A."/>
            <person name="Otillar R.P."/>
            <person name="Terry A.Y."/>
            <person name="Boore J.L."/>
            <person name="Simakov O."/>
            <person name="Marletaz F."/>
            <person name="Cho S.-J."/>
            <person name="Edsinger-Gonzales E."/>
            <person name="Havlak P."/>
            <person name="Kuo D.-H."/>
            <person name="Larsson T."/>
            <person name="Lv J."/>
            <person name="Arendt D."/>
            <person name="Savage R."/>
            <person name="Osoegawa K."/>
            <person name="de Jong P."/>
            <person name="Lindberg D.R."/>
            <person name="Seaver E.C."/>
            <person name="Weisblat D.A."/>
            <person name="Putnam N.H."/>
            <person name="Grigoriev I.V."/>
            <person name="Rokhsar D.S."/>
        </authorList>
    </citation>
    <scope>NUCLEOTIDE SEQUENCE</scope>
    <source>
        <strain evidence="13">I ESC-2004</strain>
    </source>
</reference>
<feature type="domain" description="F5/8 type C" evidence="10">
    <location>
        <begin position="117"/>
        <end position="232"/>
    </location>
</feature>
<dbReference type="GO" id="GO:0005886">
    <property type="term" value="C:plasma membrane"/>
    <property type="evidence" value="ECO:0007669"/>
    <property type="project" value="TreeGrafter"/>
</dbReference>
<dbReference type="PANTHER" id="PTHR46806:SF5">
    <property type="entry name" value="F5_8 TYPE C DOMAIN-CONTAINING PROTEIN"/>
    <property type="match status" value="1"/>
</dbReference>
<sequence length="401" mass="45013">MAILLQFFVVIILTCRPSSASDAVDYMTCCICEYTMSYTHCVIDRSEPQYWHALAGDFQLTHGADFTKMQSPAAFLVDDEEIAYYTNDGREYKLHYAGAPLKIRHTDLTDEDALLKEQFMQVDLAFPKYIGGIMIQGGFYEEQLQGLFDYTESYVTDFVVSFSNDSMAHYFYRNSADNIISFKGGDRPEDREVVQFDDGIVARYIRVHPLGARNEKGEVLDRVNTRLTVITCSTELCVTPQINCLLSEWGAWSTCTCSSLGCLRVKERYIRRVQACGGQKCGALTLTESCTAPEPMWKTVVQYLGIALVVLVLALIIGFVIYKKTHKDRVEVILVKENDDEEFIPKRNFVHPRPNAPAQTASHFQTNRAPFGASGGGGTSKPSQPYPMHRPPVQPIGPVSN</sequence>
<name>R7TWK7_CAPTE</name>
<dbReference type="Gene3D" id="2.20.100.10">
    <property type="entry name" value="Thrombospondin type-1 (TSP1) repeat"/>
    <property type="match status" value="1"/>
</dbReference>
<dbReference type="STRING" id="283909.R7TWK7"/>
<reference evidence="12" key="3">
    <citation type="submission" date="2015-06" db="UniProtKB">
        <authorList>
            <consortium name="EnsemblMetazoa"/>
        </authorList>
    </citation>
    <scope>IDENTIFICATION</scope>
</reference>
<keyword evidence="8" id="KW-0812">Transmembrane</keyword>
<reference evidence="11 13" key="2">
    <citation type="journal article" date="2013" name="Nature">
        <title>Insights into bilaterian evolution from three spiralian genomes.</title>
        <authorList>
            <person name="Simakov O."/>
            <person name="Marletaz F."/>
            <person name="Cho S.J."/>
            <person name="Edsinger-Gonzales E."/>
            <person name="Havlak P."/>
            <person name="Hellsten U."/>
            <person name="Kuo D.H."/>
            <person name="Larsson T."/>
            <person name="Lv J."/>
            <person name="Arendt D."/>
            <person name="Savage R."/>
            <person name="Osoegawa K."/>
            <person name="de Jong P."/>
            <person name="Grimwood J."/>
            <person name="Chapman J.A."/>
            <person name="Shapiro H."/>
            <person name="Aerts A."/>
            <person name="Otillar R.P."/>
            <person name="Terry A.Y."/>
            <person name="Boore J.L."/>
            <person name="Grigoriev I.V."/>
            <person name="Lindberg D.R."/>
            <person name="Seaver E.C."/>
            <person name="Weisblat D.A."/>
            <person name="Putnam N.H."/>
            <person name="Rokhsar D.S."/>
        </authorList>
    </citation>
    <scope>NUCLEOTIDE SEQUENCE</scope>
    <source>
        <strain evidence="11 13">I ESC-2004</strain>
    </source>
</reference>